<organism evidence="2 3">
    <name type="scientific">Caldilinea aerophila (strain DSM 14535 / JCM 11387 / NBRC 104270 / STL-6-O1)</name>
    <dbReference type="NCBI Taxonomy" id="926550"/>
    <lineage>
        <taxon>Bacteria</taxon>
        <taxon>Bacillati</taxon>
        <taxon>Chloroflexota</taxon>
        <taxon>Caldilineae</taxon>
        <taxon>Caldilineales</taxon>
        <taxon>Caldilineaceae</taxon>
        <taxon>Caldilinea</taxon>
    </lineage>
</organism>
<accession>I0I8G4</accession>
<name>I0I8G4_CALAS</name>
<sequence>MFSANVSRPGRSNPSSMKETKEQWFEKGSQKVESLFMELNNWLGHQYMCCSS</sequence>
<dbReference type="STRING" id="926550.CLDAP_35120"/>
<feature type="region of interest" description="Disordered" evidence="1">
    <location>
        <begin position="1"/>
        <end position="24"/>
    </location>
</feature>
<gene>
    <name evidence="2" type="ordered locus">CLDAP_35120</name>
</gene>
<evidence type="ECO:0000313" key="3">
    <source>
        <dbReference type="Proteomes" id="UP000007880"/>
    </source>
</evidence>
<dbReference type="EMBL" id="AP012337">
    <property type="protein sequence ID" value="BAM01552.1"/>
    <property type="molecule type" value="Genomic_DNA"/>
</dbReference>
<keyword evidence="3" id="KW-1185">Reference proteome</keyword>
<dbReference type="HOGENOM" id="CLU_3077806_0_0_0"/>
<dbReference type="Proteomes" id="UP000007880">
    <property type="component" value="Chromosome"/>
</dbReference>
<evidence type="ECO:0000256" key="1">
    <source>
        <dbReference type="SAM" id="MobiDB-lite"/>
    </source>
</evidence>
<proteinExistence type="predicted"/>
<protein>
    <recommendedName>
        <fullName evidence="4">Transposase</fullName>
    </recommendedName>
</protein>
<feature type="compositionally biased region" description="Polar residues" evidence="1">
    <location>
        <begin position="1"/>
        <end position="17"/>
    </location>
</feature>
<reference evidence="2 3" key="1">
    <citation type="submission" date="2012-02" db="EMBL/GenBank/DDBJ databases">
        <title>Complete genome sequence of Caldilinea aerophila DSM 14535 (= NBRC 102666).</title>
        <authorList>
            <person name="Oguchi A."/>
            <person name="Hosoyama A."/>
            <person name="Sekine M."/>
            <person name="Fukai R."/>
            <person name="Kato Y."/>
            <person name="Nakamura S."/>
            <person name="Hanada S."/>
            <person name="Yamazaki S."/>
            <person name="Fujita N."/>
        </authorList>
    </citation>
    <scope>NUCLEOTIDE SEQUENCE [LARGE SCALE GENOMIC DNA]</scope>
    <source>
        <strain evidence="3">DSM 14535 / JCM 11387 / NBRC 104270 / STL-6-O1</strain>
    </source>
</reference>
<evidence type="ECO:0000313" key="2">
    <source>
        <dbReference type="EMBL" id="BAM01552.1"/>
    </source>
</evidence>
<dbReference type="RefSeq" id="WP_014434778.1">
    <property type="nucleotide sequence ID" value="NC_017079.1"/>
</dbReference>
<evidence type="ECO:0008006" key="4">
    <source>
        <dbReference type="Google" id="ProtNLM"/>
    </source>
</evidence>
<dbReference type="AlphaFoldDB" id="I0I8G4"/>
<dbReference type="KEGG" id="cap:CLDAP_35120"/>